<name>A0A067NUH8_PLEO1</name>
<evidence type="ECO:0000256" key="9">
    <source>
        <dbReference type="ARBA" id="ARBA00022884"/>
    </source>
</evidence>
<dbReference type="Gene3D" id="3.40.50.300">
    <property type="entry name" value="P-loop containing nucleotide triphosphate hydrolases"/>
    <property type="match status" value="2"/>
</dbReference>
<feature type="region of interest" description="Disordered" evidence="12">
    <location>
        <begin position="1"/>
        <end position="49"/>
    </location>
</feature>
<dbReference type="PROSITE" id="PS51192">
    <property type="entry name" value="HELICASE_ATP_BIND_1"/>
    <property type="match status" value="1"/>
</dbReference>
<sequence>MAKKKKTQLKPVSRGFATTSVAKKVEPVEEEIRPEETPADPEPRIGPADADAGLQVNSNASGVEDAKAIALQAIVDSNQDKVAKEINRTINLIEQDRRFTQTLPELELDQSFVDYIAQLAIEYKVLENKWSLDVSQEKALTRLGITYGVLRRLGFSESRVEECLRSIAGIGLEEAYDWLYLHCSEQELSGTSWTSQTPSTPRTPSSAQLLLPQTPTIPMSPLNPNAPVFTPSFPVSLQIKLKKLSQHYFFDARDAEALYRVERENISASTLRARLQGLAEVPSLPSPPLVDNPPVKVATPQPSTQPERDIFDDADEGGLLEILDEMPATATDSQGTTVKIYDMSFPKHWSGRTPEKLLAEKVSKLDKYAVVSYSDLAGVSRAKRASVKVRWVGQTVDEWSMVDVACYDDVQARHYVATMALHSLSHPSKEGGFVVDNVTAASVSFVRSFPACLRDLWDEFEEARKAAANSHNRNVWDMLQSVLDTKINSNEEQRNTLPIAAHRQHIIETLDSSQVLVLSGETGCGKSTQVPAFLLEDQLSQGKPCRIFCTEPRRISAISLAHRVSQELGDPPNAVGTLASLIGYSIRLESNTTRNTRLTFVTNGIALRMLEDGSGSGGQGTAFDDITHIVVDEVHERTIESDFLLIVLKSLIQQRPNLKVILMSATMEADKVSAYFDGCPVLQVPGRTYPVEVRYLEDAVEWTKWHITEDSPHARRLNDNFYKGKARADWSEDITEGIDNDSDDPDNEKVQLGKRYSAKTTKAINLFDERTIPYDLIMRLLEQMCTDGEEYSRYSAAVLIFMPGLREIRRMNDLLMEHQYFGSSNFCVYPLHSTLSSENQSAVFDIPPPGIRKIVIATNIAETGITIPDITCVIDSGKHREMRFDEKRQISRLIETFIARSNAAQRRGRAGRVQDGLCFHLFTKSRHDTKLAPQPLPEMMRLSLSDLALRIKIMKLQLGKSIDDVLSRALDPPVAINVQRAISSLVEVKALTPQEDITPMGVLLSKLPTDVHLGKFLLVATIFRCLDPALTIAAALNSKSPFVTPFGLEQEADRAKHSFRTENSDFLTVHNAFASWRRASDNGSFVRNFCKRNYLSQQNLQQIEELRQQFLGYLVDSRFIQVDASFVRELNRARYSRGRTRFVMVPHDLDSNSSNVDLLNAALVAGLYPKILSIDSQTGQMRTILNNQQASFHPSSINFGRKPADFGVNYLAYFTLMRSKKLYAWETSPVNDIAMVLLCGEMETKLVADSVFIDRKLRYKVSPKVNIALKLLRAQLANLLAKQYRGKVLTESLMLWYDIALMILGKVNPNQEERSIQVAG</sequence>
<dbReference type="FunFam" id="1.20.120.1080:FF:000002">
    <property type="entry name" value="Putative ATP-dependent RNA helicase DHX36"/>
    <property type="match status" value="1"/>
</dbReference>
<evidence type="ECO:0000256" key="12">
    <source>
        <dbReference type="SAM" id="MobiDB-lite"/>
    </source>
</evidence>
<proteinExistence type="predicted"/>
<dbReference type="Gene3D" id="1.20.120.1080">
    <property type="match status" value="1"/>
</dbReference>
<dbReference type="Pfam" id="PF00271">
    <property type="entry name" value="Helicase_C"/>
    <property type="match status" value="1"/>
</dbReference>
<dbReference type="FunFam" id="3.40.50.300:FF:000819">
    <property type="entry name" value="ATP dependent RNA helicase, putative"/>
    <property type="match status" value="1"/>
</dbReference>
<dbReference type="InterPro" id="IPR007502">
    <property type="entry name" value="Helicase-assoc_dom"/>
</dbReference>
<dbReference type="SMART" id="SM00490">
    <property type="entry name" value="HELICc"/>
    <property type="match status" value="1"/>
</dbReference>
<evidence type="ECO:0000256" key="3">
    <source>
        <dbReference type="ARBA" id="ARBA00022528"/>
    </source>
</evidence>
<dbReference type="Proteomes" id="UP000027073">
    <property type="component" value="Unassembled WGS sequence"/>
</dbReference>
<keyword evidence="3" id="KW-0150">Chloroplast</keyword>
<evidence type="ECO:0000259" key="14">
    <source>
        <dbReference type="PROSITE" id="PS51194"/>
    </source>
</evidence>
<dbReference type="PROSITE" id="PS51194">
    <property type="entry name" value="HELICASE_CTER"/>
    <property type="match status" value="1"/>
</dbReference>
<feature type="region of interest" description="Disordered" evidence="12">
    <location>
        <begin position="284"/>
        <end position="309"/>
    </location>
</feature>
<dbReference type="OrthoDB" id="5600252at2759"/>
<dbReference type="InterPro" id="IPR001650">
    <property type="entry name" value="Helicase_C-like"/>
</dbReference>
<dbReference type="EC" id="3.6.4.13" evidence="2"/>
<keyword evidence="6" id="KW-0378">Hydrolase</keyword>
<keyword evidence="7" id="KW-0347">Helicase</keyword>
<evidence type="ECO:0000259" key="13">
    <source>
        <dbReference type="PROSITE" id="PS51192"/>
    </source>
</evidence>
<reference evidence="16" key="1">
    <citation type="journal article" date="2014" name="Proc. Natl. Acad. Sci. U.S.A.">
        <title>Extensive sampling of basidiomycete genomes demonstrates inadequacy of the white-rot/brown-rot paradigm for wood decay fungi.</title>
        <authorList>
            <person name="Riley R."/>
            <person name="Salamov A.A."/>
            <person name="Brown D.W."/>
            <person name="Nagy L.G."/>
            <person name="Floudas D."/>
            <person name="Held B.W."/>
            <person name="Levasseur A."/>
            <person name="Lombard V."/>
            <person name="Morin E."/>
            <person name="Otillar R."/>
            <person name="Lindquist E.A."/>
            <person name="Sun H."/>
            <person name="LaButti K.M."/>
            <person name="Schmutz J."/>
            <person name="Jabbour D."/>
            <person name="Luo H."/>
            <person name="Baker S.E."/>
            <person name="Pisabarro A.G."/>
            <person name="Walton J.D."/>
            <person name="Blanchette R.A."/>
            <person name="Henrissat B."/>
            <person name="Martin F."/>
            <person name="Cullen D."/>
            <person name="Hibbett D.S."/>
            <person name="Grigoriev I.V."/>
        </authorList>
    </citation>
    <scope>NUCLEOTIDE SEQUENCE [LARGE SCALE GENOMIC DNA]</scope>
    <source>
        <strain evidence="16">PC15</strain>
    </source>
</reference>
<dbReference type="GO" id="GO:0005524">
    <property type="term" value="F:ATP binding"/>
    <property type="evidence" value="ECO:0007669"/>
    <property type="project" value="UniProtKB-KW"/>
</dbReference>
<feature type="compositionally biased region" description="Basic and acidic residues" evidence="12">
    <location>
        <begin position="23"/>
        <end position="36"/>
    </location>
</feature>
<keyword evidence="9" id="KW-0694">RNA-binding</keyword>
<protein>
    <recommendedName>
        <fullName evidence="2">RNA helicase</fullName>
        <ecNumber evidence="2">3.6.4.13</ecNumber>
    </recommendedName>
</protein>
<evidence type="ECO:0000256" key="7">
    <source>
        <dbReference type="ARBA" id="ARBA00022806"/>
    </source>
</evidence>
<organism evidence="15 16">
    <name type="scientific">Pleurotus ostreatus (strain PC15)</name>
    <name type="common">Oyster mushroom</name>
    <dbReference type="NCBI Taxonomy" id="1137138"/>
    <lineage>
        <taxon>Eukaryota</taxon>
        <taxon>Fungi</taxon>
        <taxon>Dikarya</taxon>
        <taxon>Basidiomycota</taxon>
        <taxon>Agaricomycotina</taxon>
        <taxon>Agaricomycetes</taxon>
        <taxon>Agaricomycetidae</taxon>
        <taxon>Agaricales</taxon>
        <taxon>Pleurotineae</taxon>
        <taxon>Pleurotaceae</taxon>
        <taxon>Pleurotus</taxon>
    </lineage>
</organism>
<dbReference type="FunCoup" id="A0A067NUH8">
    <property type="interactions" value="385"/>
</dbReference>
<dbReference type="Pfam" id="PF24899">
    <property type="entry name" value="UBA_DHX29"/>
    <property type="match status" value="1"/>
</dbReference>
<dbReference type="FunFam" id="3.40.50.300:FF:000500">
    <property type="entry name" value="ATP-dependent RNA helicase DHX29"/>
    <property type="match status" value="1"/>
</dbReference>
<evidence type="ECO:0000256" key="4">
    <source>
        <dbReference type="ARBA" id="ARBA00022640"/>
    </source>
</evidence>
<gene>
    <name evidence="15" type="ORF">PLEOSDRAFT_1074960</name>
</gene>
<dbReference type="GO" id="GO:0003723">
    <property type="term" value="F:RNA binding"/>
    <property type="evidence" value="ECO:0007669"/>
    <property type="project" value="UniProtKB-KW"/>
</dbReference>
<keyword evidence="5" id="KW-0547">Nucleotide-binding</keyword>
<dbReference type="InterPro" id="IPR011709">
    <property type="entry name" value="DEAD-box_helicase_OB_fold"/>
</dbReference>
<feature type="domain" description="Helicase ATP-binding" evidence="13">
    <location>
        <begin position="507"/>
        <end position="685"/>
    </location>
</feature>
<dbReference type="CDD" id="cd18791">
    <property type="entry name" value="SF2_C_RHA"/>
    <property type="match status" value="1"/>
</dbReference>
<dbReference type="GO" id="GO:0003724">
    <property type="term" value="F:RNA helicase activity"/>
    <property type="evidence" value="ECO:0007669"/>
    <property type="project" value="UniProtKB-EC"/>
</dbReference>
<dbReference type="PANTHER" id="PTHR18934">
    <property type="entry name" value="ATP-DEPENDENT RNA HELICASE"/>
    <property type="match status" value="1"/>
</dbReference>
<dbReference type="SUPFAM" id="SSF52540">
    <property type="entry name" value="P-loop containing nucleoside triphosphate hydrolases"/>
    <property type="match status" value="1"/>
</dbReference>
<dbReference type="GO" id="GO:0016787">
    <property type="term" value="F:hydrolase activity"/>
    <property type="evidence" value="ECO:0007669"/>
    <property type="project" value="UniProtKB-KW"/>
</dbReference>
<keyword evidence="10" id="KW-0809">Transit peptide</keyword>
<dbReference type="STRING" id="1137138.A0A067NUH8"/>
<evidence type="ECO:0000256" key="6">
    <source>
        <dbReference type="ARBA" id="ARBA00022801"/>
    </source>
</evidence>
<dbReference type="InterPro" id="IPR027417">
    <property type="entry name" value="P-loop_NTPase"/>
</dbReference>
<dbReference type="InParanoid" id="A0A067NUH8"/>
<evidence type="ECO:0000256" key="1">
    <source>
        <dbReference type="ARBA" id="ARBA00004229"/>
    </source>
</evidence>
<dbReference type="Pfam" id="PF07717">
    <property type="entry name" value="OB_NTP_bind"/>
    <property type="match status" value="1"/>
</dbReference>
<evidence type="ECO:0000256" key="11">
    <source>
        <dbReference type="ARBA" id="ARBA00047984"/>
    </source>
</evidence>
<evidence type="ECO:0000256" key="8">
    <source>
        <dbReference type="ARBA" id="ARBA00022840"/>
    </source>
</evidence>
<dbReference type="InterPro" id="IPR011545">
    <property type="entry name" value="DEAD/DEAH_box_helicase_dom"/>
</dbReference>
<dbReference type="SMART" id="SM00487">
    <property type="entry name" value="DEXDc"/>
    <property type="match status" value="1"/>
</dbReference>
<dbReference type="VEuPathDB" id="FungiDB:PLEOSDRAFT_1074960"/>
<evidence type="ECO:0000256" key="5">
    <source>
        <dbReference type="ARBA" id="ARBA00022741"/>
    </source>
</evidence>
<comment type="subcellular location">
    <subcellularLocation>
        <location evidence="1">Plastid</location>
        <location evidence="1">Chloroplast</location>
    </subcellularLocation>
</comment>
<dbReference type="Pfam" id="PF21010">
    <property type="entry name" value="HA2_C"/>
    <property type="match status" value="1"/>
</dbReference>
<dbReference type="EMBL" id="KL198006">
    <property type="protein sequence ID" value="KDQ30670.1"/>
    <property type="molecule type" value="Genomic_DNA"/>
</dbReference>
<evidence type="ECO:0000313" key="16">
    <source>
        <dbReference type="Proteomes" id="UP000027073"/>
    </source>
</evidence>
<dbReference type="HOGENOM" id="CLU_001832_1_3_1"/>
<dbReference type="PANTHER" id="PTHR18934:SF145">
    <property type="entry name" value="ATP-DEPENDENT RNA HELICASE DHX57-RELATED"/>
    <property type="match status" value="1"/>
</dbReference>
<accession>A0A067NUH8</accession>
<evidence type="ECO:0000256" key="2">
    <source>
        <dbReference type="ARBA" id="ARBA00012552"/>
    </source>
</evidence>
<comment type="catalytic activity">
    <reaction evidence="11">
        <text>ATP + H2O = ADP + phosphate + H(+)</text>
        <dbReference type="Rhea" id="RHEA:13065"/>
        <dbReference type="ChEBI" id="CHEBI:15377"/>
        <dbReference type="ChEBI" id="CHEBI:15378"/>
        <dbReference type="ChEBI" id="CHEBI:30616"/>
        <dbReference type="ChEBI" id="CHEBI:43474"/>
        <dbReference type="ChEBI" id="CHEBI:456216"/>
        <dbReference type="EC" id="3.6.4.13"/>
    </reaction>
</comment>
<dbReference type="InterPro" id="IPR056890">
    <property type="entry name" value="UBA_DHX29-like"/>
</dbReference>
<dbReference type="CDD" id="cd17917">
    <property type="entry name" value="DEXHc_RHA-like"/>
    <property type="match status" value="1"/>
</dbReference>
<evidence type="ECO:0000256" key="10">
    <source>
        <dbReference type="ARBA" id="ARBA00022946"/>
    </source>
</evidence>
<keyword evidence="8" id="KW-0067">ATP-binding</keyword>
<keyword evidence="4" id="KW-0934">Plastid</keyword>
<dbReference type="Pfam" id="PF00270">
    <property type="entry name" value="DEAD"/>
    <property type="match status" value="1"/>
</dbReference>
<evidence type="ECO:0000313" key="15">
    <source>
        <dbReference type="EMBL" id="KDQ30670.1"/>
    </source>
</evidence>
<dbReference type="InterPro" id="IPR014001">
    <property type="entry name" value="Helicase_ATP-bd"/>
</dbReference>
<feature type="domain" description="Helicase C-terminal" evidence="14">
    <location>
        <begin position="780"/>
        <end position="955"/>
    </location>
</feature>
<dbReference type="SMART" id="SM00847">
    <property type="entry name" value="HA2"/>
    <property type="match status" value="1"/>
</dbReference>